<name>A0A9X2EV64_9GAMM</name>
<dbReference type="EMBL" id="JALBWM010000145">
    <property type="protein sequence ID" value="MCO1336518.1"/>
    <property type="molecule type" value="Genomic_DNA"/>
</dbReference>
<dbReference type="CDD" id="cd00093">
    <property type="entry name" value="HTH_XRE"/>
    <property type="match status" value="1"/>
</dbReference>
<dbReference type="SUPFAM" id="SSF47413">
    <property type="entry name" value="lambda repressor-like DNA-binding domains"/>
    <property type="match status" value="1"/>
</dbReference>
<evidence type="ECO:0000259" key="1">
    <source>
        <dbReference type="PROSITE" id="PS50943"/>
    </source>
</evidence>
<dbReference type="InterPro" id="IPR010982">
    <property type="entry name" value="Lambda_DNA-bd_dom_sf"/>
</dbReference>
<evidence type="ECO:0000313" key="2">
    <source>
        <dbReference type="EMBL" id="MCO1336518.1"/>
    </source>
</evidence>
<dbReference type="Proteomes" id="UP001139028">
    <property type="component" value="Unassembled WGS sequence"/>
</dbReference>
<dbReference type="GO" id="GO:0003677">
    <property type="term" value="F:DNA binding"/>
    <property type="evidence" value="ECO:0007669"/>
    <property type="project" value="InterPro"/>
</dbReference>
<evidence type="ECO:0000313" key="3">
    <source>
        <dbReference type="Proteomes" id="UP001139028"/>
    </source>
</evidence>
<reference evidence="2" key="1">
    <citation type="journal article" date="2022" name="Arch. Microbiol.">
        <title>Microbulbifer okhotskensis sp. nov., isolated from a deep bottom sediment of the Okhotsk Sea.</title>
        <authorList>
            <person name="Romanenko L."/>
            <person name="Kurilenko V."/>
            <person name="Otstavnykh N."/>
            <person name="Velansky P."/>
            <person name="Isaeva M."/>
            <person name="Mikhailov V."/>
        </authorList>
    </citation>
    <scope>NUCLEOTIDE SEQUENCE</scope>
    <source>
        <strain evidence="2">OS29</strain>
    </source>
</reference>
<gene>
    <name evidence="2" type="ORF">MO867_19480</name>
</gene>
<dbReference type="Gene3D" id="1.10.260.40">
    <property type="entry name" value="lambda repressor-like DNA-binding domains"/>
    <property type="match status" value="1"/>
</dbReference>
<organism evidence="2 3">
    <name type="scientific">Microbulbifer okhotskensis</name>
    <dbReference type="NCBI Taxonomy" id="2926617"/>
    <lineage>
        <taxon>Bacteria</taxon>
        <taxon>Pseudomonadati</taxon>
        <taxon>Pseudomonadota</taxon>
        <taxon>Gammaproteobacteria</taxon>
        <taxon>Cellvibrionales</taxon>
        <taxon>Microbulbiferaceae</taxon>
        <taxon>Microbulbifer</taxon>
    </lineage>
</organism>
<accession>A0A9X2EV64</accession>
<dbReference type="PROSITE" id="PS50943">
    <property type="entry name" value="HTH_CROC1"/>
    <property type="match status" value="1"/>
</dbReference>
<sequence length="94" mass="10612">MTVAQLAKQLGLVSSQISKMETGSQKVPAELLPAWCEAVGITLAEVYGVENLHHFSQIPFPPLVARLYAKLPQEFRRHIHRVIESSYQLWKSRG</sequence>
<feature type="domain" description="HTH cro/C1-type" evidence="1">
    <location>
        <begin position="1"/>
        <end position="46"/>
    </location>
</feature>
<comment type="caution">
    <text evidence="2">The sequence shown here is derived from an EMBL/GenBank/DDBJ whole genome shotgun (WGS) entry which is preliminary data.</text>
</comment>
<keyword evidence="3" id="KW-1185">Reference proteome</keyword>
<protein>
    <submittedName>
        <fullName evidence="2">Helix-turn-helix domain-containing protein</fullName>
    </submittedName>
</protein>
<dbReference type="Pfam" id="PF13443">
    <property type="entry name" value="HTH_26"/>
    <property type="match status" value="1"/>
</dbReference>
<dbReference type="InterPro" id="IPR001387">
    <property type="entry name" value="Cro/C1-type_HTH"/>
</dbReference>
<proteinExistence type="predicted"/>
<dbReference type="AlphaFoldDB" id="A0A9X2EV64"/>